<keyword evidence="11" id="KW-0460">Magnesium</keyword>
<dbReference type="EC" id="3.1.3.11" evidence="6"/>
<dbReference type="GO" id="GO:0016829">
    <property type="term" value="F:lyase activity"/>
    <property type="evidence" value="ECO:0007669"/>
    <property type="project" value="UniProtKB-KW"/>
</dbReference>
<evidence type="ECO:0000256" key="3">
    <source>
        <dbReference type="ARBA" id="ARBA00004742"/>
    </source>
</evidence>
<comment type="cofactor">
    <cofactor evidence="2">
        <name>Mg(2+)</name>
        <dbReference type="ChEBI" id="CHEBI:18420"/>
    </cofactor>
</comment>
<dbReference type="AlphaFoldDB" id="A0A0W8F0T0"/>
<sequence length="366" mass="40798">MTKKTTISVIKADIGSFPGHSRTHPLILEKAAKMLKAEEGKLLIDSFVTHCGDDTELIMTHTRGEEDEKIHALAWNVFLECTKMAREMKLYGAGQDMLADSFSGNVKGMGPGVAEMEFEERGSDPVLVFMADKTEPGAWNFFLYKMFADPFNTPGLVIDPNMHDGFIFEVHDLVEKRMIRFRTPEESYSLLAYIGAPSRYVIKSVHRKDGLYGASTSTQRLSLIAGRYIGKDDPVMIVRGQSGLPAVGELIEPFTTPIIVAGWMRGSHHGPFMPVGLPDANCTRFDGPPRVICLGFQICNGKLIGPADMFDDPGFDRVRSRCNAIADMLRAHGPFEPHRLSLDEMEYTTLPGVEKMLENRWEPIPE</sequence>
<dbReference type="Pfam" id="PF01950">
    <property type="entry name" value="FBPase_3"/>
    <property type="match status" value="1"/>
</dbReference>
<evidence type="ECO:0000256" key="6">
    <source>
        <dbReference type="ARBA" id="ARBA00013093"/>
    </source>
</evidence>
<evidence type="ECO:0000256" key="4">
    <source>
        <dbReference type="ARBA" id="ARBA00010693"/>
    </source>
</evidence>
<gene>
    <name evidence="15" type="ORF">ASZ90_015857</name>
</gene>
<dbReference type="PIRSF" id="PIRSF015647">
    <property type="entry name" value="FBPtase_archl"/>
    <property type="match status" value="1"/>
</dbReference>
<name>A0A0W8F0T0_9ZZZZ</name>
<dbReference type="GO" id="GO:0006094">
    <property type="term" value="P:gluconeogenesis"/>
    <property type="evidence" value="ECO:0007669"/>
    <property type="project" value="UniProtKB-UniPathway"/>
</dbReference>
<dbReference type="UniPathway" id="UPA00138"/>
<accession>A0A0W8F0T0</accession>
<keyword evidence="10 15" id="KW-0378">Hydrolase</keyword>
<comment type="catalytic activity">
    <reaction evidence="1">
        <text>beta-D-fructose 1,6-bisphosphate + H2O = beta-D-fructose 6-phosphate + phosphate</text>
        <dbReference type="Rhea" id="RHEA:11064"/>
        <dbReference type="ChEBI" id="CHEBI:15377"/>
        <dbReference type="ChEBI" id="CHEBI:32966"/>
        <dbReference type="ChEBI" id="CHEBI:43474"/>
        <dbReference type="ChEBI" id="CHEBI:57634"/>
        <dbReference type="EC" id="3.1.3.11"/>
    </reaction>
</comment>
<evidence type="ECO:0000256" key="10">
    <source>
        <dbReference type="ARBA" id="ARBA00022801"/>
    </source>
</evidence>
<dbReference type="PANTHER" id="PTHR38341">
    <property type="entry name" value="FRUCTOSE-1,6-BISPHOSPHATE ALDOLASE/PHOSPHATASE"/>
    <property type="match status" value="1"/>
</dbReference>
<keyword evidence="12" id="KW-0456">Lyase</keyword>
<comment type="caution">
    <text evidence="15">The sequence shown here is derived from an EMBL/GenBank/DDBJ whole genome shotgun (WGS) entry which is preliminary data.</text>
</comment>
<comment type="pathway">
    <text evidence="3">Carbohydrate biosynthesis; gluconeogenesis.</text>
</comment>
<dbReference type="EMBL" id="LNQE01001650">
    <property type="protein sequence ID" value="KUG14507.1"/>
    <property type="molecule type" value="Genomic_DNA"/>
</dbReference>
<reference evidence="15" key="1">
    <citation type="journal article" date="2015" name="Proc. Natl. Acad. Sci. U.S.A.">
        <title>Networks of energetic and metabolic interactions define dynamics in microbial communities.</title>
        <authorList>
            <person name="Embree M."/>
            <person name="Liu J.K."/>
            <person name="Al-Bassam M.M."/>
            <person name="Zengler K."/>
        </authorList>
    </citation>
    <scope>NUCLEOTIDE SEQUENCE</scope>
</reference>
<evidence type="ECO:0000256" key="13">
    <source>
        <dbReference type="ARBA" id="ARBA00023270"/>
    </source>
</evidence>
<evidence type="ECO:0000256" key="1">
    <source>
        <dbReference type="ARBA" id="ARBA00001273"/>
    </source>
</evidence>
<comment type="subunit">
    <text evidence="5">Homooctamer; dimer of tetramers.</text>
</comment>
<evidence type="ECO:0000256" key="2">
    <source>
        <dbReference type="ARBA" id="ARBA00001946"/>
    </source>
</evidence>
<keyword evidence="8" id="KW-0312">Gluconeogenesis</keyword>
<keyword evidence="13" id="KW-0704">Schiff base</keyword>
<proteinExistence type="inferred from homology"/>
<organism evidence="15">
    <name type="scientific">hydrocarbon metagenome</name>
    <dbReference type="NCBI Taxonomy" id="938273"/>
    <lineage>
        <taxon>unclassified sequences</taxon>
        <taxon>metagenomes</taxon>
        <taxon>ecological metagenomes</taxon>
    </lineage>
</organism>
<dbReference type="InterPro" id="IPR036076">
    <property type="entry name" value="FBPase_V_sf"/>
</dbReference>
<evidence type="ECO:0000313" key="15">
    <source>
        <dbReference type="EMBL" id="KUG14507.1"/>
    </source>
</evidence>
<evidence type="ECO:0000256" key="7">
    <source>
        <dbReference type="ARBA" id="ARBA00018635"/>
    </source>
</evidence>
<dbReference type="SUPFAM" id="SSF111249">
    <property type="entry name" value="Sulfolobus fructose-1,6-bisphosphatase-like"/>
    <property type="match status" value="1"/>
</dbReference>
<dbReference type="NCBIfam" id="NF041126">
    <property type="entry name" value="FBP_aldo_phos"/>
    <property type="match status" value="1"/>
</dbReference>
<evidence type="ECO:0000256" key="5">
    <source>
        <dbReference type="ARBA" id="ARBA00011820"/>
    </source>
</evidence>
<dbReference type="HAMAP" id="MF_02067">
    <property type="entry name" value="FBP_aldolase_phosphatase"/>
    <property type="match status" value="1"/>
</dbReference>
<evidence type="ECO:0000256" key="11">
    <source>
        <dbReference type="ARBA" id="ARBA00022842"/>
    </source>
</evidence>
<dbReference type="PANTHER" id="PTHR38341:SF1">
    <property type="entry name" value="FRUCTOSE-1,6-BISPHOSPHATE ALDOLASE_PHOSPHATASE"/>
    <property type="match status" value="1"/>
</dbReference>
<keyword evidence="14" id="KW-0119">Carbohydrate metabolism</keyword>
<keyword evidence="9" id="KW-0479">Metal-binding</keyword>
<dbReference type="GO" id="GO:0046872">
    <property type="term" value="F:metal ion binding"/>
    <property type="evidence" value="ECO:0007669"/>
    <property type="project" value="UniProtKB-KW"/>
</dbReference>
<protein>
    <recommendedName>
        <fullName evidence="7">Fructose-1,6-bisphosphate aldolase/phosphatase</fullName>
        <ecNumber evidence="6">3.1.3.11</ecNumber>
    </recommendedName>
</protein>
<dbReference type="InterPro" id="IPR002803">
    <property type="entry name" value="FBPase_V"/>
</dbReference>
<dbReference type="GO" id="GO:0042132">
    <property type="term" value="F:fructose 1,6-bisphosphate 1-phosphatase activity"/>
    <property type="evidence" value="ECO:0007669"/>
    <property type="project" value="UniProtKB-EC"/>
</dbReference>
<evidence type="ECO:0000256" key="14">
    <source>
        <dbReference type="ARBA" id="ARBA00023277"/>
    </source>
</evidence>
<evidence type="ECO:0000256" key="12">
    <source>
        <dbReference type="ARBA" id="ARBA00023239"/>
    </source>
</evidence>
<evidence type="ECO:0000256" key="9">
    <source>
        <dbReference type="ARBA" id="ARBA00022723"/>
    </source>
</evidence>
<evidence type="ECO:0000256" key="8">
    <source>
        <dbReference type="ARBA" id="ARBA00022432"/>
    </source>
</evidence>
<comment type="similarity">
    <text evidence="4">Belongs to the FBP aldolase/phosphatase family.</text>
</comment>